<dbReference type="InterPro" id="IPR036188">
    <property type="entry name" value="FAD/NAD-bd_sf"/>
</dbReference>
<organism evidence="1 2">
    <name type="scientific">Amycolatopsis alba DSM 44262</name>
    <dbReference type="NCBI Taxonomy" id="1125972"/>
    <lineage>
        <taxon>Bacteria</taxon>
        <taxon>Bacillati</taxon>
        <taxon>Actinomycetota</taxon>
        <taxon>Actinomycetes</taxon>
        <taxon>Pseudonocardiales</taxon>
        <taxon>Pseudonocardiaceae</taxon>
        <taxon>Amycolatopsis</taxon>
    </lineage>
</organism>
<dbReference type="RefSeq" id="WP_020635413.1">
    <property type="nucleotide sequence ID" value="NZ_KB913032.1"/>
</dbReference>
<dbReference type="Pfam" id="PF05834">
    <property type="entry name" value="Lycopene_cycl"/>
    <property type="match status" value="1"/>
</dbReference>
<protein>
    <submittedName>
        <fullName evidence="1">Lycopene beta cyclase</fullName>
    </submittedName>
</protein>
<name>A0A229RFQ4_AMYAL</name>
<reference evidence="1 2" key="1">
    <citation type="submission" date="2017-07" db="EMBL/GenBank/DDBJ databases">
        <title>Amycolatopsis alba DSM 44262 Genome sequencing and assembly.</title>
        <authorList>
            <person name="Kaur N."/>
            <person name="Mayilraj S."/>
        </authorList>
    </citation>
    <scope>NUCLEOTIDE SEQUENCE [LARGE SCALE GENOMIC DNA]</scope>
    <source>
        <strain evidence="1 2">DSM 44262</strain>
    </source>
</reference>
<evidence type="ECO:0000313" key="1">
    <source>
        <dbReference type="EMBL" id="OXM45415.1"/>
    </source>
</evidence>
<dbReference type="OrthoDB" id="24355at2"/>
<evidence type="ECO:0000313" key="2">
    <source>
        <dbReference type="Proteomes" id="UP000215563"/>
    </source>
</evidence>
<dbReference type="SUPFAM" id="SSF51905">
    <property type="entry name" value="FAD/NAD(P)-binding domain"/>
    <property type="match status" value="1"/>
</dbReference>
<accession>A0A229RFQ4</accession>
<comment type="caution">
    <text evidence="1">The sequence shown here is derived from an EMBL/GenBank/DDBJ whole genome shotgun (WGS) entry which is preliminary data.</text>
</comment>
<dbReference type="Gene3D" id="3.50.50.60">
    <property type="entry name" value="FAD/NAD(P)-binding domain"/>
    <property type="match status" value="1"/>
</dbReference>
<gene>
    <name evidence="1" type="ORF">CFP75_31195</name>
</gene>
<dbReference type="AlphaFoldDB" id="A0A229RFQ4"/>
<keyword evidence="2" id="KW-1185">Reference proteome</keyword>
<proteinExistence type="predicted"/>
<dbReference type="Proteomes" id="UP000215563">
    <property type="component" value="Unassembled WGS sequence"/>
</dbReference>
<dbReference type="EMBL" id="NMQU01000104">
    <property type="protein sequence ID" value="OXM45415.1"/>
    <property type="molecule type" value="Genomic_DNA"/>
</dbReference>
<sequence>MRILIAGGGLSGLSLAAHLAARTEPLGPITVVDDGSRPIAQAGWASWSDRPGLLDTAVSRTFDRFRVHAGGRERIVDLGAYRYRFVRGDDFAAAVTRMTSRHGGFIFHSGHISGIRQAGEGAEVLVDGEAMYADWVFDSVLGPGPQRIDAWLIFRGWHVRTAAPAFDPAIPTFFDFRTSQRRAASFLYVLPRGPQEALVEHTSFAAARSHGVAYVKEQRHALGEYISEVLGLRECTVGKEESGALPLSAHPVDRRRGSVLAIGTKAGMVKASTGYAFERIQTDSAAIVNSLVTKAHPFDLPKPRPRYHLFDAALLDAITRDPAQLERVFTALFDRTSAEPVLRFLDEASSVAQEGRLFSGLPPSLYRAVARRHR</sequence>